<gene>
    <name evidence="2" type="ORF">PYCCODRAFT_841371</name>
</gene>
<evidence type="ECO:0000256" key="1">
    <source>
        <dbReference type="SAM" id="MobiDB-lite"/>
    </source>
</evidence>
<protein>
    <submittedName>
        <fullName evidence="2">Uncharacterized protein</fullName>
    </submittedName>
</protein>
<reference evidence="2 3" key="1">
    <citation type="journal article" date="2015" name="Biotechnol. Biofuels">
        <title>Enhanced degradation of softwood versus hardwood by the white-rot fungus Pycnoporus coccineus.</title>
        <authorList>
            <person name="Couturier M."/>
            <person name="Navarro D."/>
            <person name="Chevret D."/>
            <person name="Henrissat B."/>
            <person name="Piumi F."/>
            <person name="Ruiz-Duenas F.J."/>
            <person name="Martinez A.T."/>
            <person name="Grigoriev I.V."/>
            <person name="Riley R."/>
            <person name="Lipzen A."/>
            <person name="Berrin J.G."/>
            <person name="Master E.R."/>
            <person name="Rosso M.N."/>
        </authorList>
    </citation>
    <scope>NUCLEOTIDE SEQUENCE [LARGE SCALE GENOMIC DNA]</scope>
    <source>
        <strain evidence="2 3">BRFM310</strain>
    </source>
</reference>
<accession>A0A1Y2IE74</accession>
<name>A0A1Y2IE74_TRAC3</name>
<dbReference type="Proteomes" id="UP000193067">
    <property type="component" value="Unassembled WGS sequence"/>
</dbReference>
<organism evidence="2 3">
    <name type="scientific">Trametes coccinea (strain BRFM310)</name>
    <name type="common">Pycnoporus coccineus</name>
    <dbReference type="NCBI Taxonomy" id="1353009"/>
    <lineage>
        <taxon>Eukaryota</taxon>
        <taxon>Fungi</taxon>
        <taxon>Dikarya</taxon>
        <taxon>Basidiomycota</taxon>
        <taxon>Agaricomycotina</taxon>
        <taxon>Agaricomycetes</taxon>
        <taxon>Polyporales</taxon>
        <taxon>Polyporaceae</taxon>
        <taxon>Trametes</taxon>
    </lineage>
</organism>
<proteinExistence type="predicted"/>
<dbReference type="EMBL" id="KZ084128">
    <property type="protein sequence ID" value="OSC99384.1"/>
    <property type="molecule type" value="Genomic_DNA"/>
</dbReference>
<feature type="region of interest" description="Disordered" evidence="1">
    <location>
        <begin position="26"/>
        <end position="47"/>
    </location>
</feature>
<sequence length="152" mass="17284">MSSCCRFYAKMNFKPASRRASYHTDMKVSTVRRRPGVPPTSESNPKRLRAEADRRLDVFSFAHRARTPRGARRTPSGTLCLRLLRALTYASPIGRATAELPVVEHYYESKADDVVGGSEQRRGCARRAPGSHLRFPRRTQAATIRHMRRNTL</sequence>
<keyword evidence="3" id="KW-1185">Reference proteome</keyword>
<evidence type="ECO:0000313" key="2">
    <source>
        <dbReference type="EMBL" id="OSC99384.1"/>
    </source>
</evidence>
<dbReference type="AlphaFoldDB" id="A0A1Y2IE74"/>
<evidence type="ECO:0000313" key="3">
    <source>
        <dbReference type="Proteomes" id="UP000193067"/>
    </source>
</evidence>